<feature type="domain" description="AMIN" evidence="3">
    <location>
        <begin position="44"/>
        <end position="143"/>
    </location>
</feature>
<keyword evidence="2" id="KW-0732">Signal</keyword>
<sequence>MMSKAIMSNNIQGCKQLFGASLCTAITLVTSSSIAAQVQMAKLNNWRFYPDTKKLEITLSSSKTPQYFYLNEPPRLVVDIPDTQLGKVSTQQNYTGSVQRVRVSQLSANVTRIVLDLAPGSTVDANKVQLQPATRQNPTRWVLRPAIVKVAKQSSNFQQSPKNQQPTTPSYVQLPSTLPPITGLQQQPFVSVPPLNSNNPTPKSSNFNNANSSNPPVPTLPNYPVIEFGQPLPKFPN</sequence>
<feature type="compositionally biased region" description="Low complexity" evidence="1">
    <location>
        <begin position="202"/>
        <end position="214"/>
    </location>
</feature>
<dbReference type="EMBL" id="JACKZP010000008">
    <property type="protein sequence ID" value="MBC1301060.1"/>
    <property type="molecule type" value="Genomic_DNA"/>
</dbReference>
<feature type="chain" id="PRO_5046422131" evidence="2">
    <location>
        <begin position="36"/>
        <end position="237"/>
    </location>
</feature>
<feature type="signal peptide" evidence="2">
    <location>
        <begin position="1"/>
        <end position="35"/>
    </location>
</feature>
<feature type="compositionally biased region" description="Polar residues" evidence="1">
    <location>
        <begin position="183"/>
        <end position="201"/>
    </location>
</feature>
<accession>A0ABR6S3V9</accession>
<evidence type="ECO:0000259" key="3">
    <source>
        <dbReference type="Pfam" id="PF11741"/>
    </source>
</evidence>
<protein>
    <submittedName>
        <fullName evidence="4">AMIN domain-containing protein</fullName>
    </submittedName>
</protein>
<dbReference type="Gene3D" id="2.60.40.3500">
    <property type="match status" value="1"/>
</dbReference>
<evidence type="ECO:0000256" key="2">
    <source>
        <dbReference type="SAM" id="SignalP"/>
    </source>
</evidence>
<feature type="compositionally biased region" description="Polar residues" evidence="1">
    <location>
        <begin position="154"/>
        <end position="176"/>
    </location>
</feature>
<dbReference type="Pfam" id="PF11741">
    <property type="entry name" value="AMIN"/>
    <property type="match status" value="1"/>
</dbReference>
<keyword evidence="5" id="KW-1185">Reference proteome</keyword>
<dbReference type="Proteomes" id="UP000570851">
    <property type="component" value="Unassembled WGS sequence"/>
</dbReference>
<dbReference type="InterPro" id="IPR021731">
    <property type="entry name" value="AMIN_dom"/>
</dbReference>
<comment type="caution">
    <text evidence="4">The sequence shown here is derived from an EMBL/GenBank/DDBJ whole genome shotgun (WGS) entry which is preliminary data.</text>
</comment>
<organism evidence="4 5">
    <name type="scientific">Trichormus variabilis N2B</name>
    <dbReference type="NCBI Taxonomy" id="2681315"/>
    <lineage>
        <taxon>Bacteria</taxon>
        <taxon>Bacillati</taxon>
        <taxon>Cyanobacteriota</taxon>
        <taxon>Cyanophyceae</taxon>
        <taxon>Nostocales</taxon>
        <taxon>Nostocaceae</taxon>
        <taxon>Trichormus</taxon>
    </lineage>
</organism>
<proteinExistence type="predicted"/>
<reference evidence="4 5" key="1">
    <citation type="submission" date="2019-11" db="EMBL/GenBank/DDBJ databases">
        <title>Comparison of genomes from free-living endosymbiotic cyanobacteria isolated from Azolla.</title>
        <authorList>
            <person name="Thiel T."/>
            <person name="Pratte B."/>
        </authorList>
    </citation>
    <scope>NUCLEOTIDE SEQUENCE [LARGE SCALE GENOMIC DNA]</scope>
    <source>
        <strain evidence="4 5">N2B</strain>
    </source>
</reference>
<evidence type="ECO:0000313" key="5">
    <source>
        <dbReference type="Proteomes" id="UP000570851"/>
    </source>
</evidence>
<feature type="region of interest" description="Disordered" evidence="1">
    <location>
        <begin position="154"/>
        <end position="237"/>
    </location>
</feature>
<evidence type="ECO:0000256" key="1">
    <source>
        <dbReference type="SAM" id="MobiDB-lite"/>
    </source>
</evidence>
<gene>
    <name evidence="4" type="ORF">GNE12_03915</name>
</gene>
<evidence type="ECO:0000313" key="4">
    <source>
        <dbReference type="EMBL" id="MBC1301060.1"/>
    </source>
</evidence>
<name>A0ABR6S3V9_ANAVA</name>